<evidence type="ECO:0000256" key="7">
    <source>
        <dbReference type="ARBA" id="ARBA00029500"/>
    </source>
</evidence>
<dbReference type="InterPro" id="IPR000014">
    <property type="entry name" value="PAS"/>
</dbReference>
<dbReference type="CDD" id="cd00130">
    <property type="entry name" value="PAS"/>
    <property type="match status" value="1"/>
</dbReference>
<gene>
    <name evidence="10" type="ORF">EDM56_15595</name>
</gene>
<keyword evidence="4" id="KW-0805">Transcription regulation</keyword>
<dbReference type="SUPFAM" id="SSF46689">
    <property type="entry name" value="Homeodomain-like"/>
    <property type="match status" value="1"/>
</dbReference>
<dbReference type="NCBIfam" id="TIGR00229">
    <property type="entry name" value="sensory_box"/>
    <property type="match status" value="1"/>
</dbReference>
<reference evidence="10 11" key="1">
    <citation type="submission" date="2018-10" db="EMBL/GenBank/DDBJ databases">
        <title>Phylogenomics of Brevibacillus.</title>
        <authorList>
            <person name="Dunlap C."/>
        </authorList>
    </citation>
    <scope>NUCLEOTIDE SEQUENCE [LARGE SCALE GENOMIC DNA]</scope>
    <source>
        <strain evidence="10 11">JCM 15716</strain>
    </source>
</reference>
<feature type="domain" description="Sigma-54 factor interaction" evidence="9">
    <location>
        <begin position="377"/>
        <end position="606"/>
    </location>
</feature>
<dbReference type="Proteomes" id="UP000271031">
    <property type="component" value="Unassembled WGS sequence"/>
</dbReference>
<dbReference type="GO" id="GO:0006355">
    <property type="term" value="P:regulation of DNA-templated transcription"/>
    <property type="evidence" value="ECO:0007669"/>
    <property type="project" value="InterPro"/>
</dbReference>
<protein>
    <recommendedName>
        <fullName evidence="7">HTH-type transcriptional regulatory protein TyrR</fullName>
    </recommendedName>
</protein>
<name>A0A3M8DGA5_9BACL</name>
<dbReference type="SMART" id="SM00382">
    <property type="entry name" value="AAA"/>
    <property type="match status" value="1"/>
</dbReference>
<dbReference type="PROSITE" id="PS00675">
    <property type="entry name" value="SIGMA54_INTERACT_1"/>
    <property type="match status" value="1"/>
</dbReference>
<dbReference type="InterPro" id="IPR025662">
    <property type="entry name" value="Sigma_54_int_dom_ATP-bd_1"/>
</dbReference>
<dbReference type="CDD" id="cd00009">
    <property type="entry name" value="AAA"/>
    <property type="match status" value="1"/>
</dbReference>
<accession>A0A3M8DGA5</accession>
<comment type="caution">
    <text evidence="10">The sequence shown here is derived from an EMBL/GenBank/DDBJ whole genome shotgun (WGS) entry which is preliminary data.</text>
</comment>
<evidence type="ECO:0000256" key="8">
    <source>
        <dbReference type="SAM" id="Coils"/>
    </source>
</evidence>
<dbReference type="FunFam" id="3.40.50.300:FF:000006">
    <property type="entry name" value="DNA-binding transcriptional regulator NtrC"/>
    <property type="match status" value="1"/>
</dbReference>
<dbReference type="SMART" id="SM00091">
    <property type="entry name" value="PAS"/>
    <property type="match status" value="1"/>
</dbReference>
<dbReference type="InterPro" id="IPR009057">
    <property type="entry name" value="Homeodomain-like_sf"/>
</dbReference>
<evidence type="ECO:0000259" key="9">
    <source>
        <dbReference type="PROSITE" id="PS50045"/>
    </source>
</evidence>
<dbReference type="Gene3D" id="1.10.8.60">
    <property type="match status" value="1"/>
</dbReference>
<dbReference type="PROSITE" id="PS50045">
    <property type="entry name" value="SIGMA54_INTERACT_4"/>
    <property type="match status" value="1"/>
</dbReference>
<evidence type="ECO:0000256" key="5">
    <source>
        <dbReference type="ARBA" id="ARBA00023125"/>
    </source>
</evidence>
<dbReference type="GO" id="GO:0005524">
    <property type="term" value="F:ATP binding"/>
    <property type="evidence" value="ECO:0007669"/>
    <property type="project" value="UniProtKB-KW"/>
</dbReference>
<keyword evidence="8" id="KW-0175">Coiled coil</keyword>
<dbReference type="InterPro" id="IPR027417">
    <property type="entry name" value="P-loop_NTPase"/>
</dbReference>
<evidence type="ECO:0000256" key="2">
    <source>
        <dbReference type="ARBA" id="ARBA00022797"/>
    </source>
</evidence>
<keyword evidence="6" id="KW-0804">Transcription</keyword>
<dbReference type="PANTHER" id="PTHR32071">
    <property type="entry name" value="TRANSCRIPTIONAL REGULATORY PROTEIN"/>
    <property type="match status" value="1"/>
</dbReference>
<dbReference type="Pfam" id="PF00158">
    <property type="entry name" value="Sigma54_activat"/>
    <property type="match status" value="1"/>
</dbReference>
<dbReference type="Pfam" id="PF13188">
    <property type="entry name" value="PAS_8"/>
    <property type="match status" value="1"/>
</dbReference>
<dbReference type="InterPro" id="IPR003593">
    <property type="entry name" value="AAA+_ATPase"/>
</dbReference>
<dbReference type="Gene3D" id="3.40.50.300">
    <property type="entry name" value="P-loop containing nucleotide triphosphate hydrolases"/>
    <property type="match status" value="1"/>
</dbReference>
<dbReference type="RefSeq" id="WP_122918812.1">
    <property type="nucleotide sequence ID" value="NZ_RHHQ01000012.1"/>
</dbReference>
<dbReference type="InterPro" id="IPR030828">
    <property type="entry name" value="HTH_TyrR"/>
</dbReference>
<evidence type="ECO:0000313" key="10">
    <source>
        <dbReference type="EMBL" id="RNB87113.1"/>
    </source>
</evidence>
<dbReference type="InterPro" id="IPR002078">
    <property type="entry name" value="Sigma_54_int"/>
</dbReference>
<dbReference type="AlphaFoldDB" id="A0A3M8DGA5"/>
<keyword evidence="11" id="KW-1185">Reference proteome</keyword>
<dbReference type="Pfam" id="PF25601">
    <property type="entry name" value="AAA_lid_14"/>
    <property type="match status" value="1"/>
</dbReference>
<keyword evidence="1" id="KW-0547">Nucleotide-binding</keyword>
<dbReference type="Gene3D" id="3.30.450.20">
    <property type="entry name" value="PAS domain"/>
    <property type="match status" value="2"/>
</dbReference>
<keyword evidence="2" id="KW-0058">Aromatic hydrocarbons catabolism</keyword>
<feature type="coiled-coil region" evidence="8">
    <location>
        <begin position="336"/>
        <end position="370"/>
    </location>
</feature>
<dbReference type="SUPFAM" id="SSF52540">
    <property type="entry name" value="P-loop containing nucleoside triphosphate hydrolases"/>
    <property type="match status" value="1"/>
</dbReference>
<dbReference type="EMBL" id="RHHQ01000012">
    <property type="protein sequence ID" value="RNB87113.1"/>
    <property type="molecule type" value="Genomic_DNA"/>
</dbReference>
<keyword evidence="5" id="KW-0238">DNA-binding</keyword>
<dbReference type="InterPro" id="IPR035965">
    <property type="entry name" value="PAS-like_dom_sf"/>
</dbReference>
<dbReference type="SUPFAM" id="SSF55785">
    <property type="entry name" value="PYP-like sensor domain (PAS domain)"/>
    <property type="match status" value="1"/>
</dbReference>
<evidence type="ECO:0000256" key="4">
    <source>
        <dbReference type="ARBA" id="ARBA00023015"/>
    </source>
</evidence>
<evidence type="ECO:0000256" key="6">
    <source>
        <dbReference type="ARBA" id="ARBA00023163"/>
    </source>
</evidence>
<evidence type="ECO:0000256" key="3">
    <source>
        <dbReference type="ARBA" id="ARBA00022840"/>
    </source>
</evidence>
<dbReference type="OrthoDB" id="9771372at2"/>
<dbReference type="InterPro" id="IPR025944">
    <property type="entry name" value="Sigma_54_int_dom_CS"/>
</dbReference>
<evidence type="ECO:0000313" key="11">
    <source>
        <dbReference type="Proteomes" id="UP000271031"/>
    </source>
</evidence>
<dbReference type="GO" id="GO:0003677">
    <property type="term" value="F:DNA binding"/>
    <property type="evidence" value="ECO:0007669"/>
    <property type="project" value="UniProtKB-KW"/>
</dbReference>
<dbReference type="Pfam" id="PF18024">
    <property type="entry name" value="HTH_50"/>
    <property type="match status" value="1"/>
</dbReference>
<dbReference type="PROSITE" id="PS00688">
    <property type="entry name" value="SIGMA54_INTERACT_3"/>
    <property type="match status" value="1"/>
</dbReference>
<keyword evidence="3" id="KW-0067">ATP-binding</keyword>
<dbReference type="InterPro" id="IPR025943">
    <property type="entry name" value="Sigma_54_int_dom_ATP-bd_2"/>
</dbReference>
<dbReference type="Gene3D" id="1.10.10.60">
    <property type="entry name" value="Homeodomain-like"/>
    <property type="match status" value="1"/>
</dbReference>
<evidence type="ECO:0000256" key="1">
    <source>
        <dbReference type="ARBA" id="ARBA00022741"/>
    </source>
</evidence>
<sequence>MMDWNEILEALPATVSKDATVKHALQMLNAAPQKVVFVTEADAIIGYVDGESILEQIEQSSLGAPITYKTDMLKVPCTNPVEFYHNVSIVLGVNQQGEPVGFTTFAEARNKITQTQLHRKNQIFHSSGIGLITTDCQFRITFINERAEAILGLSRNFLLNRNYKKLLAIDVLEEVLQGGQLVNVTSSLNFKQMIGNFSPLIEHGKIQGIVHIFYQRQQLEQAIQDLELVRNLNDDIQAIYSSSNEEILVMNGQGRIMRLAGTYLQEFWMYADPHLLIGKQMDELQKEGFFRQNILQICRKQKGKHVFIQENAKGRKVWSVATPVFHGETLEKIVIISRDITELNQLKEELETVKKKSDRYKQELDQILNKTQQEKKLIYRSKVMENLEDQIKQIALVNSTVLLYGQSGVGKEVFAQAIHKYSRRSEQPLIRVNCGAIPENLIESEFFGYEKGAFTGADRNGKPGLFELAHNGSIFLDEITEMPLNMQVKLLRVLQEREITRIGGVKSRKIDVRVIAATNRDIKKMVEENKFREDLYYRLNVIPLHIPALRERVEDIISLSIAFLQQYNDAYQRQKTLTREALDVLESYHWPGNVRELQNVLERSIVTTKDDAIKGEDVMAILYGEEKDTKIKPIIGSIVPLKEAVDEVEGQLIRSALQKYGTAAKAAEILGISQATMSRKIKQLL</sequence>
<dbReference type="PANTHER" id="PTHR32071:SF57">
    <property type="entry name" value="C4-DICARBOXYLATE TRANSPORT TRANSCRIPTIONAL REGULATORY PROTEIN DCTD"/>
    <property type="match status" value="1"/>
</dbReference>
<dbReference type="PROSITE" id="PS00676">
    <property type="entry name" value="SIGMA54_INTERACT_2"/>
    <property type="match status" value="1"/>
</dbReference>
<dbReference type="InterPro" id="IPR058031">
    <property type="entry name" value="AAA_lid_NorR"/>
</dbReference>
<proteinExistence type="predicted"/>
<organism evidence="10 11">
    <name type="scientific">Brevibacillus fluminis</name>
    <dbReference type="NCBI Taxonomy" id="511487"/>
    <lineage>
        <taxon>Bacteria</taxon>
        <taxon>Bacillati</taxon>
        <taxon>Bacillota</taxon>
        <taxon>Bacilli</taxon>
        <taxon>Bacillales</taxon>
        <taxon>Paenibacillaceae</taxon>
        <taxon>Brevibacillus</taxon>
    </lineage>
</organism>